<dbReference type="Gene3D" id="2.40.50.140">
    <property type="entry name" value="Nucleic acid-binding proteins"/>
    <property type="match status" value="3"/>
</dbReference>
<dbReference type="Proteomes" id="UP000077755">
    <property type="component" value="Chromosome 1"/>
</dbReference>
<reference evidence="1" key="1">
    <citation type="journal article" date="2016" name="Nat. Genet.">
        <title>A high-quality carrot genome assembly provides new insights into carotenoid accumulation and asterid genome evolution.</title>
        <authorList>
            <person name="Iorizzo M."/>
            <person name="Ellison S."/>
            <person name="Senalik D."/>
            <person name="Zeng P."/>
            <person name="Satapoomin P."/>
            <person name="Huang J."/>
            <person name="Bowman M."/>
            <person name="Iovene M."/>
            <person name="Sanseverino W."/>
            <person name="Cavagnaro P."/>
            <person name="Yildiz M."/>
            <person name="Macko-Podgorni A."/>
            <person name="Moranska E."/>
            <person name="Grzebelus E."/>
            <person name="Grzebelus D."/>
            <person name="Ashrafi H."/>
            <person name="Zheng Z."/>
            <person name="Cheng S."/>
            <person name="Spooner D."/>
            <person name="Van Deynze A."/>
            <person name="Simon P."/>
        </authorList>
    </citation>
    <scope>NUCLEOTIDE SEQUENCE</scope>
    <source>
        <tissue evidence="1">Leaf</tissue>
    </source>
</reference>
<evidence type="ECO:0000313" key="1">
    <source>
        <dbReference type="EMBL" id="WOG81831.1"/>
    </source>
</evidence>
<organism evidence="1 2">
    <name type="scientific">Daucus carota subsp. sativus</name>
    <name type="common">Carrot</name>
    <dbReference type="NCBI Taxonomy" id="79200"/>
    <lineage>
        <taxon>Eukaryota</taxon>
        <taxon>Viridiplantae</taxon>
        <taxon>Streptophyta</taxon>
        <taxon>Embryophyta</taxon>
        <taxon>Tracheophyta</taxon>
        <taxon>Spermatophyta</taxon>
        <taxon>Magnoliopsida</taxon>
        <taxon>eudicotyledons</taxon>
        <taxon>Gunneridae</taxon>
        <taxon>Pentapetalae</taxon>
        <taxon>asterids</taxon>
        <taxon>campanulids</taxon>
        <taxon>Apiales</taxon>
        <taxon>Apiaceae</taxon>
        <taxon>Apioideae</taxon>
        <taxon>Scandiceae</taxon>
        <taxon>Daucinae</taxon>
        <taxon>Daucus</taxon>
        <taxon>Daucus sect. Daucus</taxon>
    </lineage>
</organism>
<accession>A0AAF0W2F1</accession>
<evidence type="ECO:0000313" key="2">
    <source>
        <dbReference type="Proteomes" id="UP000077755"/>
    </source>
</evidence>
<name>A0AAF0W2F1_DAUCS</name>
<dbReference type="SUPFAM" id="SSF50249">
    <property type="entry name" value="Nucleic acid-binding proteins"/>
    <property type="match status" value="1"/>
</dbReference>
<dbReference type="InterPro" id="IPR012340">
    <property type="entry name" value="NA-bd_OB-fold"/>
</dbReference>
<evidence type="ECO:0008006" key="3">
    <source>
        <dbReference type="Google" id="ProtNLM"/>
    </source>
</evidence>
<dbReference type="AlphaFoldDB" id="A0AAF0W2F1"/>
<protein>
    <recommendedName>
        <fullName evidence="3">Replication factor A C-terminal domain-containing protein</fullName>
    </recommendedName>
</protein>
<sequence length="552" mass="62613">MPNQPKPAELTKKLLKVKEIKNLPKDFEEGIIYCEVTVKRFMDKSSWYFRKCTGCDLELEVQDAKFKCLRDGGCGRIYPYPEKRFHGCTVYNAKQIVDTHEKGDSFDPNKATVVDVEDVSMQNVTETDATANQTPNTGYSTNMKSRARKITEALEYNQTETATATIPPLKNIKIEKASLIDLQLSSAFLDGIIFYICQLIMQGQRIHAFVPTKCVEEIYSQIIVGRVFSIKQFMVQKYSQTEKFRVVRNESQLIFSKDTIIQEQADDGVTIPQEAFDFYDHSQLIELSNQTTYLAENTSADVVGIKKDYDQIRDLKNKHCQDQKKTKLVITDGRLANEEFAKKALGKNNVKTIHKINVDELKKLGKNAIEGLFMLHVTIKSIDPTFGWFYNACTSCEKETKMENPCPICESCNRYVPYPDQKFRFHVIAEDMTGKVQVVLGHREARTIIRKRCLHLADECLTESHVQMFTEEGLSKTLLSIVDKDYSLVIQVREMNVVNNFNVYRANNICKGFVGLPGATNQSANAKDAQTSQPTTSTYNAGGLSDIDLASN</sequence>
<reference evidence="1" key="2">
    <citation type="submission" date="2022-03" db="EMBL/GenBank/DDBJ databases">
        <title>Draft title - Genomic analysis of global carrot germplasm unveils the trajectory of domestication and the origin of high carotenoid orange carrot.</title>
        <authorList>
            <person name="Iorizzo M."/>
            <person name="Ellison S."/>
            <person name="Senalik D."/>
            <person name="Macko-Podgorni A."/>
            <person name="Grzebelus D."/>
            <person name="Bostan H."/>
            <person name="Rolling W."/>
            <person name="Curaba J."/>
            <person name="Simon P."/>
        </authorList>
    </citation>
    <scope>NUCLEOTIDE SEQUENCE</scope>
    <source>
        <tissue evidence="1">Leaf</tissue>
    </source>
</reference>
<gene>
    <name evidence="1" type="ORF">DCAR_0100983</name>
</gene>
<dbReference type="EMBL" id="CP093343">
    <property type="protein sequence ID" value="WOG81831.1"/>
    <property type="molecule type" value="Genomic_DNA"/>
</dbReference>
<keyword evidence="2" id="KW-1185">Reference proteome</keyword>
<proteinExistence type="predicted"/>
<dbReference type="PANTHER" id="PTHR47165:SF4">
    <property type="entry name" value="OS03G0429900 PROTEIN"/>
    <property type="match status" value="1"/>
</dbReference>
<dbReference type="PANTHER" id="PTHR47165">
    <property type="entry name" value="OS03G0429900 PROTEIN"/>
    <property type="match status" value="1"/>
</dbReference>